<proteinExistence type="predicted"/>
<dbReference type="EMBL" id="JASBNA010000109">
    <property type="protein sequence ID" value="KAK7676647.1"/>
    <property type="molecule type" value="Genomic_DNA"/>
</dbReference>
<comment type="caution">
    <text evidence="2">The sequence shown here is derived from an EMBL/GenBank/DDBJ whole genome shotgun (WGS) entry which is preliminary data.</text>
</comment>
<evidence type="ECO:0000313" key="2">
    <source>
        <dbReference type="EMBL" id="KAK7676647.1"/>
    </source>
</evidence>
<dbReference type="InterPro" id="IPR053140">
    <property type="entry name" value="GDSL_Rv0518-like"/>
</dbReference>
<dbReference type="SUPFAM" id="SSF52266">
    <property type="entry name" value="SGNH hydrolase"/>
    <property type="match status" value="1"/>
</dbReference>
<protein>
    <recommendedName>
        <fullName evidence="4">SGNH hydrolase-type esterase domain-containing protein</fullName>
    </recommendedName>
</protein>
<dbReference type="PANTHER" id="PTHR43784:SF3">
    <property type="entry name" value="GDSL FAMILY LIPASE"/>
    <property type="match status" value="1"/>
</dbReference>
<feature type="chain" id="PRO_5043799403" description="SGNH hydrolase-type esterase domain-containing protein" evidence="1">
    <location>
        <begin position="18"/>
        <end position="431"/>
    </location>
</feature>
<dbReference type="CDD" id="cd01830">
    <property type="entry name" value="XynE_like"/>
    <property type="match status" value="1"/>
</dbReference>
<keyword evidence="3" id="KW-1185">Reference proteome</keyword>
<dbReference type="Pfam" id="PF00657">
    <property type="entry name" value="Lipase_GDSL"/>
    <property type="match status" value="1"/>
</dbReference>
<feature type="signal peptide" evidence="1">
    <location>
        <begin position="1"/>
        <end position="17"/>
    </location>
</feature>
<dbReference type="PANTHER" id="PTHR43784">
    <property type="entry name" value="GDSL-LIKE LIPASE/ACYLHYDROLASE, PUTATIVE (AFU_ORTHOLOGUE AFUA_2G00820)-RELATED"/>
    <property type="match status" value="1"/>
</dbReference>
<reference evidence="2 3" key="1">
    <citation type="submission" date="2022-09" db="EMBL/GenBank/DDBJ databases">
        <authorList>
            <person name="Palmer J.M."/>
        </authorList>
    </citation>
    <scope>NUCLEOTIDE SEQUENCE [LARGE SCALE GENOMIC DNA]</scope>
    <source>
        <strain evidence="2 3">DSM 7382</strain>
    </source>
</reference>
<accession>A0AAW0FHI1</accession>
<dbReference type="InterPro" id="IPR001087">
    <property type="entry name" value="GDSL"/>
</dbReference>
<dbReference type="AlphaFoldDB" id="A0AAW0FHI1"/>
<evidence type="ECO:0008006" key="4">
    <source>
        <dbReference type="Google" id="ProtNLM"/>
    </source>
</evidence>
<keyword evidence="1" id="KW-0732">Signal</keyword>
<dbReference type="Gene3D" id="3.40.50.1110">
    <property type="entry name" value="SGNH hydrolase"/>
    <property type="match status" value="1"/>
</dbReference>
<name>A0AAW0FHI1_9APHY</name>
<evidence type="ECO:0000256" key="1">
    <source>
        <dbReference type="SAM" id="SignalP"/>
    </source>
</evidence>
<evidence type="ECO:0000313" key="3">
    <source>
        <dbReference type="Proteomes" id="UP001385951"/>
    </source>
</evidence>
<dbReference type="Proteomes" id="UP001385951">
    <property type="component" value="Unassembled WGS sequence"/>
</dbReference>
<organism evidence="2 3">
    <name type="scientific">Cerrena zonata</name>
    <dbReference type="NCBI Taxonomy" id="2478898"/>
    <lineage>
        <taxon>Eukaryota</taxon>
        <taxon>Fungi</taxon>
        <taxon>Dikarya</taxon>
        <taxon>Basidiomycota</taxon>
        <taxon>Agaricomycotina</taxon>
        <taxon>Agaricomycetes</taxon>
        <taxon>Polyporales</taxon>
        <taxon>Cerrenaceae</taxon>
        <taxon>Cerrena</taxon>
    </lineage>
</organism>
<gene>
    <name evidence="2" type="ORF">QCA50_020390</name>
</gene>
<dbReference type="GO" id="GO:0016788">
    <property type="term" value="F:hydrolase activity, acting on ester bonds"/>
    <property type="evidence" value="ECO:0007669"/>
    <property type="project" value="InterPro"/>
</dbReference>
<sequence length="431" mass="46079">MRLSLTLFVACIAGVSAITPNPAVGKWVDSWVSMPQLTEPANLPPAPFNTTGLVFPNTTLRQTLRMTLSSSQLRIRISNAFSPTDLTITAASIALPPNNTAGSDLIIPNTLQKLTFSGLSSITIPGGALAVSDPINFLVKPTDMVSVSLFLENGQTGNSITSHPGSRTTTWMTFGDHHEATTFTDPSTTSVAHWYFLSAVESWSPPNTRAMAIVGDSITDGRGSTTDGNDRWTDDLLTRVLGQSTRSRGAIALLNQAAGGNRILDDGLGPNAVSRIDRDVLSQSGVSYVMIFEGVNDIGTAAATNSSQQAVGDRLIQAFQQIITRVHAVGLPIFGATITPFSGDPTIQPYSDPIREAQRQRINNWIRTSGKFDGVVDFDAAIRDPSNPAQLAPQFDSGDFLHPNPAGYRKLAAQFDLGLFDRFANGVSGFE</sequence>
<dbReference type="InterPro" id="IPR036514">
    <property type="entry name" value="SGNH_hydro_sf"/>
</dbReference>